<dbReference type="Proteomes" id="UP001161391">
    <property type="component" value="Unassembled WGS sequence"/>
</dbReference>
<evidence type="ECO:0000313" key="3">
    <source>
        <dbReference type="Proteomes" id="UP001161391"/>
    </source>
</evidence>
<comment type="caution">
    <text evidence="2">The sequence shown here is derived from an EMBL/GenBank/DDBJ whole genome shotgun (WGS) entry which is preliminary data.</text>
</comment>
<protein>
    <submittedName>
        <fullName evidence="2">Uncharacterized protein</fullName>
    </submittedName>
</protein>
<accession>A0ABQ5V6I0</accession>
<reference evidence="2" key="1">
    <citation type="journal article" date="2014" name="Int. J. Syst. Evol. Microbiol.">
        <title>Complete genome of a new Firmicutes species belonging to the dominant human colonic microbiota ('Ruminococcus bicirculans') reveals two chromosomes and a selective capacity to utilize plant glucans.</title>
        <authorList>
            <consortium name="NISC Comparative Sequencing Program"/>
            <person name="Wegmann U."/>
            <person name="Louis P."/>
            <person name="Goesmann A."/>
            <person name="Henrissat B."/>
            <person name="Duncan S.H."/>
            <person name="Flint H.J."/>
        </authorList>
    </citation>
    <scope>NUCLEOTIDE SEQUENCE</scope>
    <source>
        <strain evidence="2">NBRC 108219</strain>
    </source>
</reference>
<evidence type="ECO:0000256" key="1">
    <source>
        <dbReference type="SAM" id="Phobius"/>
    </source>
</evidence>
<gene>
    <name evidence="2" type="ORF">GCM10007853_04810</name>
</gene>
<name>A0ABQ5V6I0_9PROT</name>
<organism evidence="2 3">
    <name type="scientific">Algimonas ampicilliniresistens</name>
    <dbReference type="NCBI Taxonomy" id="1298735"/>
    <lineage>
        <taxon>Bacteria</taxon>
        <taxon>Pseudomonadati</taxon>
        <taxon>Pseudomonadota</taxon>
        <taxon>Alphaproteobacteria</taxon>
        <taxon>Maricaulales</taxon>
        <taxon>Robiginitomaculaceae</taxon>
        <taxon>Algimonas</taxon>
    </lineage>
</organism>
<keyword evidence="1" id="KW-1133">Transmembrane helix</keyword>
<dbReference type="RefSeq" id="WP_284387108.1">
    <property type="nucleotide sequence ID" value="NZ_BSNK01000001.1"/>
</dbReference>
<keyword evidence="3" id="KW-1185">Reference proteome</keyword>
<proteinExistence type="predicted"/>
<reference evidence="2" key="2">
    <citation type="submission" date="2023-01" db="EMBL/GenBank/DDBJ databases">
        <title>Draft genome sequence of Algimonas ampicilliniresistens strain NBRC 108219.</title>
        <authorList>
            <person name="Sun Q."/>
            <person name="Mori K."/>
        </authorList>
    </citation>
    <scope>NUCLEOTIDE SEQUENCE</scope>
    <source>
        <strain evidence="2">NBRC 108219</strain>
    </source>
</reference>
<dbReference type="EMBL" id="BSNK01000001">
    <property type="protein sequence ID" value="GLQ22607.1"/>
    <property type="molecule type" value="Genomic_DNA"/>
</dbReference>
<sequence length="254" mass="28652">MLLRNLTKHVKDQNWFAVALDFMIVVLGVLLGMQFTNWNTSRGDETSYQDAMTRLSEESQEIWMGSLETTARTQSQLEDVQAAIVVLETCRTGKTADAIVDLGLNNIRSSSGTRARSDALDLLVTNERLLERQTSSIRTQLRQYAQLLDGITRVSDLIQPIAEIDEVDKHPRVGLTTKLDPSESLNGTDVRRARIVGPLEEVCKDPTFLKMFYRWERTAVFELRLQNTLRETVKDNTQAVGLSINTPEPDETAP</sequence>
<keyword evidence="1" id="KW-0472">Membrane</keyword>
<keyword evidence="1" id="KW-0812">Transmembrane</keyword>
<evidence type="ECO:0000313" key="2">
    <source>
        <dbReference type="EMBL" id="GLQ22607.1"/>
    </source>
</evidence>
<feature type="transmembrane region" description="Helical" evidence="1">
    <location>
        <begin position="15"/>
        <end position="33"/>
    </location>
</feature>